<evidence type="ECO:0000256" key="3">
    <source>
        <dbReference type="ARBA" id="ARBA00022741"/>
    </source>
</evidence>
<sequence>MSLIKLLAIDLGASSGRVMQAIYDGRSLQLSEVHRFKNEPVNLNDGLYWNLLHLFGEIKQGIKKASKDSIPIRSISVDTWGVDYAYLDQNGDLLYQPHCYRDNRMGRYEESFYNAISKKELFQKTGVQPATINTVLQIYSDLQEKPQLKNIVQRVLFIPDLINYLLSGVLSNEYTIASTSGLLDIFTQDFSEEVFERLDIPRKWFTTPTKNGAVLRQLSPRITQQLKVDSFDVIAGAGHDTAAAVLAIPYEHEKGTVFISCGTWSLVGTESDEPVVTDEAFASGLTNEGCFDGKYRLLQNTTGMWIIQELQRDWRLQGEEVGFGEMVTLAEEVTDNQTWIHPNDPVFASPGEMETKIKEWCKVSGQRVPQTKGQIVRVVLESLALTYLETITQLEQLTKHEMTTVQMVGGGIQNKLLCQLTADFTGRTVITGPIEASALGNILSQMLTLGVISSRKEAQDIIKASEPVTRYESRVIENLEEIRLNFNKVKRGIQSC</sequence>
<feature type="domain" description="Carbohydrate kinase FGGY N-terminal" evidence="8">
    <location>
        <begin position="7"/>
        <end position="246"/>
    </location>
</feature>
<dbReference type="EMBL" id="ACKZ01000016">
    <property type="protein sequence ID" value="EEW37538.1"/>
    <property type="molecule type" value="Genomic_DNA"/>
</dbReference>
<evidence type="ECO:0000256" key="1">
    <source>
        <dbReference type="ARBA" id="ARBA00009156"/>
    </source>
</evidence>
<dbReference type="InterPro" id="IPR013449">
    <property type="entry name" value="Rhamnulokinase"/>
</dbReference>
<evidence type="ECO:0000256" key="4">
    <source>
        <dbReference type="ARBA" id="ARBA00022777"/>
    </source>
</evidence>
<keyword evidence="11" id="KW-1185">Reference proteome</keyword>
<dbReference type="GO" id="GO:0008993">
    <property type="term" value="F:rhamnulokinase activity"/>
    <property type="evidence" value="ECO:0007669"/>
    <property type="project" value="UniProtKB-EC"/>
</dbReference>
<dbReference type="eggNOG" id="COG1070">
    <property type="taxonomic scope" value="Bacteria"/>
</dbReference>
<dbReference type="Pfam" id="PF02782">
    <property type="entry name" value="FGGY_C"/>
    <property type="match status" value="1"/>
</dbReference>
<dbReference type="GO" id="GO:0019301">
    <property type="term" value="P:rhamnose catabolic process"/>
    <property type="evidence" value="ECO:0007669"/>
    <property type="project" value="InterPro"/>
</dbReference>
<name>C8NG52_9LACT</name>
<dbReference type="GO" id="GO:0006071">
    <property type="term" value="P:glycerol metabolic process"/>
    <property type="evidence" value="ECO:0007669"/>
    <property type="project" value="TreeGrafter"/>
</dbReference>
<evidence type="ECO:0000259" key="8">
    <source>
        <dbReference type="Pfam" id="PF00370"/>
    </source>
</evidence>
<dbReference type="EC" id="2.7.1.5" evidence="10"/>
<protein>
    <submittedName>
        <fullName evidence="10">Carbohydrate kinase, FGGY family protein</fullName>
        <ecNumber evidence="10">2.7.1.5</ecNumber>
    </submittedName>
</protein>
<dbReference type="GO" id="GO:0004370">
    <property type="term" value="F:glycerol kinase activity"/>
    <property type="evidence" value="ECO:0007669"/>
    <property type="project" value="TreeGrafter"/>
</dbReference>
<evidence type="ECO:0000313" key="11">
    <source>
        <dbReference type="Proteomes" id="UP000005926"/>
    </source>
</evidence>
<feature type="domain" description="Carbohydrate kinase FGGY C-terminal" evidence="9">
    <location>
        <begin position="258"/>
        <end position="447"/>
    </location>
</feature>
<keyword evidence="2 10" id="KW-0808">Transferase</keyword>
<dbReference type="Proteomes" id="UP000005926">
    <property type="component" value="Unassembled WGS sequence"/>
</dbReference>
<evidence type="ECO:0000259" key="9">
    <source>
        <dbReference type="Pfam" id="PF02782"/>
    </source>
</evidence>
<comment type="caution">
    <text evidence="10">The sequence shown here is derived from an EMBL/GenBank/DDBJ whole genome shotgun (WGS) entry which is preliminary data.</text>
</comment>
<evidence type="ECO:0000313" key="10">
    <source>
        <dbReference type="EMBL" id="EEW37538.1"/>
    </source>
</evidence>
<evidence type="ECO:0000256" key="2">
    <source>
        <dbReference type="ARBA" id="ARBA00022679"/>
    </source>
</evidence>
<dbReference type="Pfam" id="PF00370">
    <property type="entry name" value="FGGY_N"/>
    <property type="match status" value="1"/>
</dbReference>
<dbReference type="InterPro" id="IPR043129">
    <property type="entry name" value="ATPase_NBD"/>
</dbReference>
<evidence type="ECO:0000256" key="5">
    <source>
        <dbReference type="ARBA" id="ARBA00022840"/>
    </source>
</evidence>
<keyword evidence="5" id="KW-0067">ATP-binding</keyword>
<reference evidence="10 11" key="1">
    <citation type="submission" date="2009-08" db="EMBL/GenBank/DDBJ databases">
        <authorList>
            <person name="Muzny D."/>
            <person name="Qin X."/>
            <person name="Deng J."/>
            <person name="Jiang H."/>
            <person name="Liu Y."/>
            <person name="Qu J."/>
            <person name="Song X.-Z."/>
            <person name="Zhang L."/>
            <person name="Thornton R."/>
            <person name="Coyle M."/>
            <person name="Francisco L."/>
            <person name="Jackson L."/>
            <person name="Javaid M."/>
            <person name="Korchina V."/>
            <person name="Kovar C."/>
            <person name="Mata R."/>
            <person name="Mathew T."/>
            <person name="Ngo R."/>
            <person name="Nguyen L."/>
            <person name="Nguyen N."/>
            <person name="Okwuonu G."/>
            <person name="Ongeri F."/>
            <person name="Pham C."/>
            <person name="Simmons D."/>
            <person name="Wilczek-Boney K."/>
            <person name="Hale W."/>
            <person name="Jakkamsetti A."/>
            <person name="Pham P."/>
            <person name="Ruth R."/>
            <person name="San Lucas F."/>
            <person name="Warren J."/>
            <person name="Zhang J."/>
            <person name="Zhao Z."/>
            <person name="Zhou C."/>
            <person name="Zhu D."/>
            <person name="Lee S."/>
            <person name="Bess C."/>
            <person name="Blankenburg K."/>
            <person name="Forbes L."/>
            <person name="Fu Q."/>
            <person name="Gubbala S."/>
            <person name="Hirani K."/>
            <person name="Jayaseelan J.C."/>
            <person name="Lara F."/>
            <person name="Munidasa M."/>
            <person name="Palculict T."/>
            <person name="Patil S."/>
            <person name="Pu L.-L."/>
            <person name="Saada N."/>
            <person name="Tang L."/>
            <person name="Weissenberger G."/>
            <person name="Zhu Y."/>
            <person name="Hemphill L."/>
            <person name="Shang Y."/>
            <person name="Youmans B."/>
            <person name="Ayvaz T."/>
            <person name="Ross M."/>
            <person name="Santibanez J."/>
            <person name="Aqrawi P."/>
            <person name="Gross S."/>
            <person name="Joshi V."/>
            <person name="Fowler G."/>
            <person name="Nazareth L."/>
            <person name="Reid J."/>
            <person name="Worley K."/>
            <person name="Petrosino J."/>
            <person name="Highlander S."/>
            <person name="Gibbs R."/>
        </authorList>
    </citation>
    <scope>NUCLEOTIDE SEQUENCE [LARGE SCALE GENOMIC DNA]</scope>
    <source>
        <strain evidence="10 11">ATCC 49175</strain>
    </source>
</reference>
<dbReference type="GeneID" id="78412768"/>
<dbReference type="SUPFAM" id="SSF53067">
    <property type="entry name" value="Actin-like ATPase domain"/>
    <property type="match status" value="2"/>
</dbReference>
<keyword evidence="6" id="KW-1015">Disulfide bond</keyword>
<dbReference type="HOGENOM" id="CLU_039395_0_1_9"/>
<evidence type="ECO:0000256" key="7">
    <source>
        <dbReference type="ARBA" id="ARBA00023308"/>
    </source>
</evidence>
<dbReference type="GO" id="GO:0005829">
    <property type="term" value="C:cytosol"/>
    <property type="evidence" value="ECO:0007669"/>
    <property type="project" value="TreeGrafter"/>
</dbReference>
<dbReference type="InterPro" id="IPR018484">
    <property type="entry name" value="FGGY_N"/>
</dbReference>
<keyword evidence="7" id="KW-0684">Rhamnose metabolism</keyword>
<dbReference type="PANTHER" id="PTHR10196">
    <property type="entry name" value="SUGAR KINASE"/>
    <property type="match status" value="1"/>
</dbReference>
<keyword evidence="3" id="KW-0547">Nucleotide-binding</keyword>
<dbReference type="STRING" id="638301.HMPREF0444_0897"/>
<accession>C8NG52</accession>
<dbReference type="InterPro" id="IPR018485">
    <property type="entry name" value="FGGY_C"/>
</dbReference>
<proteinExistence type="inferred from homology"/>
<dbReference type="Gene3D" id="3.30.420.40">
    <property type="match status" value="2"/>
</dbReference>
<comment type="similarity">
    <text evidence="1">Belongs to the FGGY kinase family.</text>
</comment>
<dbReference type="RefSeq" id="WP_005606894.1">
    <property type="nucleotide sequence ID" value="NZ_CP102283.1"/>
</dbReference>
<evidence type="ECO:0000256" key="6">
    <source>
        <dbReference type="ARBA" id="ARBA00023157"/>
    </source>
</evidence>
<dbReference type="GO" id="GO:0005524">
    <property type="term" value="F:ATP binding"/>
    <property type="evidence" value="ECO:0007669"/>
    <property type="project" value="UniProtKB-KW"/>
</dbReference>
<gene>
    <name evidence="10" type="primary">rhaB</name>
    <name evidence="10" type="ORF">HMPREF0444_0897</name>
</gene>
<dbReference type="AlphaFoldDB" id="C8NG52"/>
<keyword evidence="4 10" id="KW-0418">Kinase</keyword>
<dbReference type="CDD" id="cd07771">
    <property type="entry name" value="ASKHA_NBD_FGGY_RhaB-like"/>
    <property type="match status" value="1"/>
</dbReference>
<dbReference type="PANTHER" id="PTHR10196:SF93">
    <property type="entry name" value="L-RHAMNULOKINASE"/>
    <property type="match status" value="1"/>
</dbReference>
<organism evidence="10 11">
    <name type="scientific">Granulicatella adiacens ATCC 49175</name>
    <dbReference type="NCBI Taxonomy" id="638301"/>
    <lineage>
        <taxon>Bacteria</taxon>
        <taxon>Bacillati</taxon>
        <taxon>Bacillota</taxon>
        <taxon>Bacilli</taxon>
        <taxon>Lactobacillales</taxon>
        <taxon>Carnobacteriaceae</taxon>
        <taxon>Granulicatella</taxon>
    </lineage>
</organism>